<evidence type="ECO:0000313" key="2">
    <source>
        <dbReference type="Proteomes" id="UP000053097"/>
    </source>
</evidence>
<evidence type="ECO:0000313" key="1">
    <source>
        <dbReference type="EMBL" id="EZA51673.1"/>
    </source>
</evidence>
<dbReference type="Proteomes" id="UP000053097">
    <property type="component" value="Unassembled WGS sequence"/>
</dbReference>
<reference evidence="1 2" key="1">
    <citation type="journal article" date="2014" name="Curr. Biol.">
        <title>The genome of the clonal raider ant Cerapachys biroi.</title>
        <authorList>
            <person name="Oxley P.R."/>
            <person name="Ji L."/>
            <person name="Fetter-Pruneda I."/>
            <person name="McKenzie S.K."/>
            <person name="Li C."/>
            <person name="Hu H."/>
            <person name="Zhang G."/>
            <person name="Kronauer D.J."/>
        </authorList>
    </citation>
    <scope>NUCLEOTIDE SEQUENCE [LARGE SCALE GENOMIC DNA]</scope>
</reference>
<dbReference type="AlphaFoldDB" id="A0A026W6S5"/>
<protein>
    <submittedName>
        <fullName evidence="1">Uncharacterized protein</fullName>
    </submittedName>
</protein>
<gene>
    <name evidence="1" type="ORF">X777_08857</name>
</gene>
<accession>A0A026W6S5</accession>
<dbReference type="EMBL" id="KK107373">
    <property type="protein sequence ID" value="EZA51673.1"/>
    <property type="molecule type" value="Genomic_DNA"/>
</dbReference>
<sequence length="58" mass="6740">MNVCIRRTESIFRVTHLSTGQLLRRAFFLQFADVTRLYLIVITDLVNSTSTTYLSKQT</sequence>
<organism evidence="1 2">
    <name type="scientific">Ooceraea biroi</name>
    <name type="common">Clonal raider ant</name>
    <name type="synonym">Cerapachys biroi</name>
    <dbReference type="NCBI Taxonomy" id="2015173"/>
    <lineage>
        <taxon>Eukaryota</taxon>
        <taxon>Metazoa</taxon>
        <taxon>Ecdysozoa</taxon>
        <taxon>Arthropoda</taxon>
        <taxon>Hexapoda</taxon>
        <taxon>Insecta</taxon>
        <taxon>Pterygota</taxon>
        <taxon>Neoptera</taxon>
        <taxon>Endopterygota</taxon>
        <taxon>Hymenoptera</taxon>
        <taxon>Apocrita</taxon>
        <taxon>Aculeata</taxon>
        <taxon>Formicoidea</taxon>
        <taxon>Formicidae</taxon>
        <taxon>Dorylinae</taxon>
        <taxon>Ooceraea</taxon>
    </lineage>
</organism>
<keyword evidence="2" id="KW-1185">Reference proteome</keyword>
<name>A0A026W6S5_OOCBI</name>
<proteinExistence type="predicted"/>